<evidence type="ECO:0000313" key="3">
    <source>
        <dbReference type="Proteomes" id="UP000023152"/>
    </source>
</evidence>
<feature type="region of interest" description="Disordered" evidence="1">
    <location>
        <begin position="1"/>
        <end position="22"/>
    </location>
</feature>
<protein>
    <submittedName>
        <fullName evidence="2">Uncharacterized protein</fullName>
    </submittedName>
</protein>
<dbReference type="Proteomes" id="UP000023152">
    <property type="component" value="Unassembled WGS sequence"/>
</dbReference>
<reference evidence="2 3" key="1">
    <citation type="journal article" date="2013" name="Curr. Biol.">
        <title>The Genome of the Foraminiferan Reticulomyxa filosa.</title>
        <authorList>
            <person name="Glockner G."/>
            <person name="Hulsmann N."/>
            <person name="Schleicher M."/>
            <person name="Noegel A.A."/>
            <person name="Eichinger L."/>
            <person name="Gallinger C."/>
            <person name="Pawlowski J."/>
            <person name="Sierra R."/>
            <person name="Euteneuer U."/>
            <person name="Pillet L."/>
            <person name="Moustafa A."/>
            <person name="Platzer M."/>
            <person name="Groth M."/>
            <person name="Szafranski K."/>
            <person name="Schliwa M."/>
        </authorList>
    </citation>
    <scope>NUCLEOTIDE SEQUENCE [LARGE SCALE GENOMIC DNA]</scope>
</reference>
<gene>
    <name evidence="2" type="ORF">RFI_34981</name>
</gene>
<evidence type="ECO:0000313" key="2">
    <source>
        <dbReference type="EMBL" id="ETO02450.1"/>
    </source>
</evidence>
<organism evidence="2 3">
    <name type="scientific">Reticulomyxa filosa</name>
    <dbReference type="NCBI Taxonomy" id="46433"/>
    <lineage>
        <taxon>Eukaryota</taxon>
        <taxon>Sar</taxon>
        <taxon>Rhizaria</taxon>
        <taxon>Retaria</taxon>
        <taxon>Foraminifera</taxon>
        <taxon>Monothalamids</taxon>
        <taxon>Reticulomyxidae</taxon>
        <taxon>Reticulomyxa</taxon>
    </lineage>
</organism>
<evidence type="ECO:0000256" key="1">
    <source>
        <dbReference type="SAM" id="MobiDB-lite"/>
    </source>
</evidence>
<dbReference type="EMBL" id="ASPP01035741">
    <property type="protein sequence ID" value="ETO02450.1"/>
    <property type="molecule type" value="Genomic_DNA"/>
</dbReference>
<name>X6LP08_RETFI</name>
<accession>X6LP08</accession>
<dbReference type="AlphaFoldDB" id="X6LP08"/>
<keyword evidence="3" id="KW-1185">Reference proteome</keyword>
<sequence length="145" mass="16514">KQSEIETELTQNPCLDNDKEQVKRQEKIQVLVNDVLQLKDKYRTDKSASAKDRSLDKVNGPVIGPGLPLAKLESIHTTSMMMMMLDEGVIEHMGEKDEPIGDEFWWLGMLHSTAECKQTLRPLLSGLKARFDDELDDQPQIRSSF</sequence>
<comment type="caution">
    <text evidence="2">The sequence shown here is derived from an EMBL/GenBank/DDBJ whole genome shotgun (WGS) entry which is preliminary data.</text>
</comment>
<feature type="non-terminal residue" evidence="2">
    <location>
        <position position="1"/>
    </location>
</feature>
<feature type="non-terminal residue" evidence="2">
    <location>
        <position position="145"/>
    </location>
</feature>
<proteinExistence type="predicted"/>